<dbReference type="PANTHER" id="PTHR30204">
    <property type="entry name" value="REDOX-CYCLING DRUG-SENSING TRANSCRIPTIONAL ACTIVATOR SOXR"/>
    <property type="match status" value="1"/>
</dbReference>
<evidence type="ECO:0000259" key="6">
    <source>
        <dbReference type="PROSITE" id="PS51352"/>
    </source>
</evidence>
<sequence length="331" mass="35747">MRAGEVARRAGVTVRALRYYERVGLVVPTRSPNGYRDYDPVAVRQAREIRELTGLGLSVEETRPFVECLASGHGSGDECPASLVAYRHAIDQLSERITQLTRRRDALAAHLAQAADRLIPRSAPFTVTERGSAGPTVRCDPPSRVGGDAEIGRLAGVRLPAVTLAATDGTTVDLAALGPGRTVLYVYPLTGRPGVDLPEGYDTIPGARGCTAEACGFRDHHEELRSAGAARVYGLSSQPRHYQRELIARLRLPFAMLADPDFAVRDALRLPTFEVGGLTLYGRVTLIAADGRVEHVFAPVPAPDRHAVEVLDWLRTHPPVRSAATAGRRDG</sequence>
<dbReference type="SMART" id="SM00422">
    <property type="entry name" value="HTH_MERR"/>
    <property type="match status" value="1"/>
</dbReference>
<dbReference type="InterPro" id="IPR000551">
    <property type="entry name" value="MerR-type_HTH_dom"/>
</dbReference>
<dbReference type="Gene3D" id="3.40.30.10">
    <property type="entry name" value="Glutaredoxin"/>
    <property type="match status" value="1"/>
</dbReference>
<reference evidence="7 8" key="1">
    <citation type="submission" date="2024-01" db="EMBL/GenBank/DDBJ databases">
        <title>Genome insights into Plantactinospora sonchi sp. nov.</title>
        <authorList>
            <person name="Wang L."/>
        </authorList>
    </citation>
    <scope>NUCLEOTIDE SEQUENCE [LARGE SCALE GENOMIC DNA]</scope>
    <source>
        <strain evidence="7 8">NEAU-QY2</strain>
    </source>
</reference>
<dbReference type="Pfam" id="PF13411">
    <property type="entry name" value="MerR_1"/>
    <property type="match status" value="1"/>
</dbReference>
<evidence type="ECO:0000259" key="5">
    <source>
        <dbReference type="PROSITE" id="PS50937"/>
    </source>
</evidence>
<evidence type="ECO:0000256" key="4">
    <source>
        <dbReference type="SAM" id="Coils"/>
    </source>
</evidence>
<evidence type="ECO:0000313" key="7">
    <source>
        <dbReference type="EMBL" id="MEE6260773.1"/>
    </source>
</evidence>
<evidence type="ECO:0000313" key="8">
    <source>
        <dbReference type="Proteomes" id="UP001332243"/>
    </source>
</evidence>
<dbReference type="Proteomes" id="UP001332243">
    <property type="component" value="Unassembled WGS sequence"/>
</dbReference>
<keyword evidence="1" id="KW-0805">Transcription regulation</keyword>
<dbReference type="PROSITE" id="PS00552">
    <property type="entry name" value="HTH_MERR_1"/>
    <property type="match status" value="1"/>
</dbReference>
<evidence type="ECO:0000256" key="2">
    <source>
        <dbReference type="ARBA" id="ARBA00023125"/>
    </source>
</evidence>
<feature type="domain" description="HTH merR-type" evidence="5">
    <location>
        <begin position="1"/>
        <end position="68"/>
    </location>
</feature>
<gene>
    <name evidence="7" type="ORF">V1633_20010</name>
</gene>
<dbReference type="PANTHER" id="PTHR30204:SF94">
    <property type="entry name" value="HEAVY METAL-DEPENDENT TRANSCRIPTIONAL REGULATOR HI_0293-RELATED"/>
    <property type="match status" value="1"/>
</dbReference>
<dbReference type="InterPro" id="IPR013766">
    <property type="entry name" value="Thioredoxin_domain"/>
</dbReference>
<dbReference type="InterPro" id="IPR013740">
    <property type="entry name" value="Redoxin"/>
</dbReference>
<organism evidence="7 8">
    <name type="scientific">Plantactinospora sonchi</name>
    <dbReference type="NCBI Taxonomy" id="1544735"/>
    <lineage>
        <taxon>Bacteria</taxon>
        <taxon>Bacillati</taxon>
        <taxon>Actinomycetota</taxon>
        <taxon>Actinomycetes</taxon>
        <taxon>Micromonosporales</taxon>
        <taxon>Micromonosporaceae</taxon>
        <taxon>Plantactinospora</taxon>
    </lineage>
</organism>
<keyword evidence="3" id="KW-0804">Transcription</keyword>
<dbReference type="PROSITE" id="PS50937">
    <property type="entry name" value="HTH_MERR_2"/>
    <property type="match status" value="1"/>
</dbReference>
<proteinExistence type="predicted"/>
<comment type="caution">
    <text evidence="7">The sequence shown here is derived from an EMBL/GenBank/DDBJ whole genome shotgun (WGS) entry which is preliminary data.</text>
</comment>
<dbReference type="CDD" id="cd01282">
    <property type="entry name" value="HTH_MerR-like_sg3"/>
    <property type="match status" value="1"/>
</dbReference>
<dbReference type="Pfam" id="PF08534">
    <property type="entry name" value="Redoxin"/>
    <property type="match status" value="1"/>
</dbReference>
<keyword evidence="8" id="KW-1185">Reference proteome</keyword>
<evidence type="ECO:0000256" key="3">
    <source>
        <dbReference type="ARBA" id="ARBA00023163"/>
    </source>
</evidence>
<name>A0ABU7RW82_9ACTN</name>
<dbReference type="InterPro" id="IPR036249">
    <property type="entry name" value="Thioredoxin-like_sf"/>
</dbReference>
<dbReference type="EMBL" id="JAZGQK010000016">
    <property type="protein sequence ID" value="MEE6260773.1"/>
    <property type="molecule type" value="Genomic_DNA"/>
</dbReference>
<dbReference type="InterPro" id="IPR009061">
    <property type="entry name" value="DNA-bd_dom_put_sf"/>
</dbReference>
<dbReference type="SUPFAM" id="SSF46955">
    <property type="entry name" value="Putative DNA-binding domain"/>
    <property type="match status" value="1"/>
</dbReference>
<dbReference type="CDD" id="cd03017">
    <property type="entry name" value="PRX_BCP"/>
    <property type="match status" value="1"/>
</dbReference>
<protein>
    <submittedName>
        <fullName evidence="7">MerR family transcriptional regulator</fullName>
    </submittedName>
</protein>
<evidence type="ECO:0000256" key="1">
    <source>
        <dbReference type="ARBA" id="ARBA00023015"/>
    </source>
</evidence>
<dbReference type="SUPFAM" id="SSF52833">
    <property type="entry name" value="Thioredoxin-like"/>
    <property type="match status" value="1"/>
</dbReference>
<feature type="coiled-coil region" evidence="4">
    <location>
        <begin position="83"/>
        <end position="110"/>
    </location>
</feature>
<dbReference type="Gene3D" id="1.10.1660.10">
    <property type="match status" value="1"/>
</dbReference>
<keyword evidence="4" id="KW-0175">Coiled coil</keyword>
<accession>A0ABU7RW82</accession>
<dbReference type="InterPro" id="IPR047057">
    <property type="entry name" value="MerR_fam"/>
</dbReference>
<dbReference type="PROSITE" id="PS51352">
    <property type="entry name" value="THIOREDOXIN_2"/>
    <property type="match status" value="1"/>
</dbReference>
<dbReference type="RefSeq" id="WP_331215877.1">
    <property type="nucleotide sequence ID" value="NZ_JAZGQK010000016.1"/>
</dbReference>
<keyword evidence="2" id="KW-0238">DNA-binding</keyword>
<feature type="domain" description="Thioredoxin" evidence="6">
    <location>
        <begin position="153"/>
        <end position="319"/>
    </location>
</feature>
<dbReference type="PRINTS" id="PR00040">
    <property type="entry name" value="HTHMERR"/>
</dbReference>